<comment type="caution">
    <text evidence="2">The sequence shown here is derived from an EMBL/GenBank/DDBJ whole genome shotgun (WGS) entry which is preliminary data.</text>
</comment>
<proteinExistence type="predicted"/>
<feature type="region of interest" description="Disordered" evidence="1">
    <location>
        <begin position="26"/>
        <end position="89"/>
    </location>
</feature>
<accession>A0A699U0K8</accession>
<protein>
    <submittedName>
        <fullName evidence="2">Uncharacterized protein</fullName>
    </submittedName>
</protein>
<gene>
    <name evidence="2" type="ORF">Tci_888291</name>
</gene>
<organism evidence="2">
    <name type="scientific">Tanacetum cinerariifolium</name>
    <name type="common">Dalmatian daisy</name>
    <name type="synonym">Chrysanthemum cinerariifolium</name>
    <dbReference type="NCBI Taxonomy" id="118510"/>
    <lineage>
        <taxon>Eukaryota</taxon>
        <taxon>Viridiplantae</taxon>
        <taxon>Streptophyta</taxon>
        <taxon>Embryophyta</taxon>
        <taxon>Tracheophyta</taxon>
        <taxon>Spermatophyta</taxon>
        <taxon>Magnoliopsida</taxon>
        <taxon>eudicotyledons</taxon>
        <taxon>Gunneridae</taxon>
        <taxon>Pentapetalae</taxon>
        <taxon>asterids</taxon>
        <taxon>campanulids</taxon>
        <taxon>Asterales</taxon>
        <taxon>Asteraceae</taxon>
        <taxon>Asteroideae</taxon>
        <taxon>Anthemideae</taxon>
        <taxon>Anthemidinae</taxon>
        <taxon>Tanacetum</taxon>
    </lineage>
</organism>
<evidence type="ECO:0000313" key="2">
    <source>
        <dbReference type="EMBL" id="GFD16322.1"/>
    </source>
</evidence>
<dbReference type="AlphaFoldDB" id="A0A699U0K8"/>
<dbReference type="EMBL" id="BKCJ011292544">
    <property type="protein sequence ID" value="GFD16322.1"/>
    <property type="molecule type" value="Genomic_DNA"/>
</dbReference>
<feature type="non-terminal residue" evidence="2">
    <location>
        <position position="1"/>
    </location>
</feature>
<feature type="compositionally biased region" description="Low complexity" evidence="1">
    <location>
        <begin position="50"/>
        <end position="68"/>
    </location>
</feature>
<name>A0A699U0K8_TANCI</name>
<evidence type="ECO:0000256" key="1">
    <source>
        <dbReference type="SAM" id="MobiDB-lite"/>
    </source>
</evidence>
<reference evidence="2" key="1">
    <citation type="journal article" date="2019" name="Sci. Rep.">
        <title>Draft genome of Tanacetum cinerariifolium, the natural source of mosquito coil.</title>
        <authorList>
            <person name="Yamashiro T."/>
            <person name="Shiraishi A."/>
            <person name="Satake H."/>
            <person name="Nakayama K."/>
        </authorList>
    </citation>
    <scope>NUCLEOTIDE SEQUENCE</scope>
</reference>
<sequence length="162" mass="17409">LLTATPRAGTYRASLGLRPAARLARARASEHLRGRNGGGRVATRHPRPHGAPAAPHQRASGRPAAPAGPSGPHPAALPAPRRPRADTGGARCPARVLQRLRHQHARRCRVLYHLGDAGARPAPRPRYRGHLGRPHQRVGHFHTVAHLCAAPALWQSPVWLAV</sequence>